<reference evidence="1 2" key="1">
    <citation type="submission" date="2020-08" db="EMBL/GenBank/DDBJ databases">
        <authorList>
            <person name="Sun Q."/>
            <person name="Inoue M."/>
        </authorList>
    </citation>
    <scope>NUCLEOTIDE SEQUENCE [LARGE SCALE GENOMIC DNA]</scope>
    <source>
        <strain evidence="1 2">CCM 8938</strain>
    </source>
</reference>
<sequence length="176" mass="20275">MKTFINSRNLSGVQLCEIIKNAFPELYCSIDNEIFIHREEQDPAIIIISMKGNYGKVKVNIDSIYTEKIFEVIGHSLTENYDSTKSLVTFAERFDGITNLRIELINDNNLAIFINDEIALRLKLWLTRDGKVIEMQPFENEGGRILRNFIESDESFSAKLQTMRSGNLIKYISDVE</sequence>
<organism evidence="1 2">
    <name type="scientific">Pedobacter fastidiosus</name>
    <dbReference type="NCBI Taxonomy" id="2765361"/>
    <lineage>
        <taxon>Bacteria</taxon>
        <taxon>Pseudomonadati</taxon>
        <taxon>Bacteroidota</taxon>
        <taxon>Sphingobacteriia</taxon>
        <taxon>Sphingobacteriales</taxon>
        <taxon>Sphingobacteriaceae</taxon>
        <taxon>Pedobacter</taxon>
    </lineage>
</organism>
<comment type="caution">
    <text evidence="1">The sequence shown here is derived from an EMBL/GenBank/DDBJ whole genome shotgun (WGS) entry which is preliminary data.</text>
</comment>
<proteinExistence type="predicted"/>
<protein>
    <submittedName>
        <fullName evidence="1">Uncharacterized protein</fullName>
    </submittedName>
</protein>
<evidence type="ECO:0000313" key="1">
    <source>
        <dbReference type="EMBL" id="MBC6113164.1"/>
    </source>
</evidence>
<dbReference type="EMBL" id="JACRYL010000039">
    <property type="protein sequence ID" value="MBC6113164.1"/>
    <property type="molecule type" value="Genomic_DNA"/>
</dbReference>
<name>A0ABR7KYG2_9SPHI</name>
<keyword evidence="2" id="KW-1185">Reference proteome</keyword>
<gene>
    <name evidence="1" type="ORF">H7U22_22340</name>
</gene>
<dbReference type="RefSeq" id="WP_187073584.1">
    <property type="nucleotide sequence ID" value="NZ_JACRYL010000039.1"/>
</dbReference>
<evidence type="ECO:0000313" key="2">
    <source>
        <dbReference type="Proteomes" id="UP000652755"/>
    </source>
</evidence>
<accession>A0ABR7KYG2</accession>
<dbReference type="Proteomes" id="UP000652755">
    <property type="component" value="Unassembled WGS sequence"/>
</dbReference>